<dbReference type="InterPro" id="IPR029032">
    <property type="entry name" value="AhpD-like"/>
</dbReference>
<organism evidence="1 2">
    <name type="scientific">Gryllotalpicola kribbensis</name>
    <dbReference type="NCBI Taxonomy" id="993084"/>
    <lineage>
        <taxon>Bacteria</taxon>
        <taxon>Bacillati</taxon>
        <taxon>Actinomycetota</taxon>
        <taxon>Actinomycetes</taxon>
        <taxon>Micrococcales</taxon>
        <taxon>Microbacteriaceae</taxon>
        <taxon>Gryllotalpicola</taxon>
    </lineage>
</organism>
<accession>A0ABP8API5</accession>
<reference evidence="2" key="1">
    <citation type="journal article" date="2019" name="Int. J. Syst. Evol. Microbiol.">
        <title>The Global Catalogue of Microorganisms (GCM) 10K type strain sequencing project: providing services to taxonomists for standard genome sequencing and annotation.</title>
        <authorList>
            <consortium name="The Broad Institute Genomics Platform"/>
            <consortium name="The Broad Institute Genome Sequencing Center for Infectious Disease"/>
            <person name="Wu L."/>
            <person name="Ma J."/>
        </authorList>
    </citation>
    <scope>NUCLEOTIDE SEQUENCE [LARGE SCALE GENOMIC DNA]</scope>
    <source>
        <strain evidence="2">JCM 17593</strain>
    </source>
</reference>
<evidence type="ECO:0000313" key="2">
    <source>
        <dbReference type="Proteomes" id="UP001500213"/>
    </source>
</evidence>
<comment type="caution">
    <text evidence="1">The sequence shown here is derived from an EMBL/GenBank/DDBJ whole genome shotgun (WGS) entry which is preliminary data.</text>
</comment>
<proteinExistence type="predicted"/>
<gene>
    <name evidence="1" type="ORF">GCM10022288_12350</name>
</gene>
<dbReference type="PANTHER" id="PTHR35446">
    <property type="entry name" value="SI:CH211-175M2.5"/>
    <property type="match status" value="1"/>
</dbReference>
<dbReference type="PANTHER" id="PTHR35446:SF2">
    <property type="entry name" value="CARBOXYMUCONOLACTONE DECARBOXYLASE-LIKE DOMAIN-CONTAINING PROTEIN"/>
    <property type="match status" value="1"/>
</dbReference>
<keyword evidence="2" id="KW-1185">Reference proteome</keyword>
<evidence type="ECO:0008006" key="3">
    <source>
        <dbReference type="Google" id="ProtNLM"/>
    </source>
</evidence>
<dbReference type="Gene3D" id="1.20.1290.10">
    <property type="entry name" value="AhpD-like"/>
    <property type="match status" value="1"/>
</dbReference>
<name>A0ABP8API5_9MICO</name>
<dbReference type="Proteomes" id="UP001500213">
    <property type="component" value="Unassembled WGS sequence"/>
</dbReference>
<sequence>MLAMSKPQAISSEAIADASTGSFLPDPPLTAAAQAMYDEDVADDGYVWNLTRVWAYQPETRAKLDELMAVALASSGLSARQRGVLVTATASTLGDSYCSFAWGRRLARYADPAVAAGVLSGTDAGLTDQEQAMAAWARKVTRDPNSTTSDDVQLLRDAGLDEGQIVAITAYIGPRIAMATVDDALRARPDAGLVAAVPAEVRAVVDYGRRPLGE</sequence>
<protein>
    <recommendedName>
        <fullName evidence="3">Carboxymuconolactone decarboxylase family protein</fullName>
    </recommendedName>
</protein>
<dbReference type="EMBL" id="BAABBX010000009">
    <property type="protein sequence ID" value="GAA4187396.1"/>
    <property type="molecule type" value="Genomic_DNA"/>
</dbReference>
<evidence type="ECO:0000313" key="1">
    <source>
        <dbReference type="EMBL" id="GAA4187396.1"/>
    </source>
</evidence>
<dbReference type="SUPFAM" id="SSF69118">
    <property type="entry name" value="AhpD-like"/>
    <property type="match status" value="1"/>
</dbReference>